<evidence type="ECO:0000256" key="10">
    <source>
        <dbReference type="SAM" id="MobiDB-lite"/>
    </source>
</evidence>
<dbReference type="InterPro" id="IPR044106">
    <property type="entry name" value="PX_Snx41/Atg20"/>
</dbReference>
<dbReference type="InterPro" id="IPR036871">
    <property type="entry name" value="PX_dom_sf"/>
</dbReference>
<keyword evidence="5" id="KW-0653">Protein transport</keyword>
<dbReference type="Gene3D" id="3.30.1520.10">
    <property type="entry name" value="Phox-like domain"/>
    <property type="match status" value="1"/>
</dbReference>
<keyword evidence="8" id="KW-0472">Membrane</keyword>
<evidence type="ECO:0000256" key="7">
    <source>
        <dbReference type="ARBA" id="ARBA00023121"/>
    </source>
</evidence>
<keyword evidence="3" id="KW-0813">Transport</keyword>
<evidence type="ECO:0000256" key="5">
    <source>
        <dbReference type="ARBA" id="ARBA00022927"/>
    </source>
</evidence>
<organism evidence="12 13">
    <name type="scientific">Tuber aestivum</name>
    <name type="common">summer truffle</name>
    <dbReference type="NCBI Taxonomy" id="59557"/>
    <lineage>
        <taxon>Eukaryota</taxon>
        <taxon>Fungi</taxon>
        <taxon>Dikarya</taxon>
        <taxon>Ascomycota</taxon>
        <taxon>Pezizomycotina</taxon>
        <taxon>Pezizomycetes</taxon>
        <taxon>Pezizales</taxon>
        <taxon>Tuberaceae</taxon>
        <taxon>Tuber</taxon>
    </lineage>
</organism>
<dbReference type="Proteomes" id="UP001412239">
    <property type="component" value="Unassembled WGS sequence"/>
</dbReference>
<feature type="region of interest" description="Disordered" evidence="10">
    <location>
        <begin position="129"/>
        <end position="213"/>
    </location>
</feature>
<dbReference type="Pfam" id="PF00787">
    <property type="entry name" value="PX"/>
    <property type="match status" value="1"/>
</dbReference>
<feature type="compositionally biased region" description="Low complexity" evidence="10">
    <location>
        <begin position="629"/>
        <end position="642"/>
    </location>
</feature>
<comment type="similarity">
    <text evidence="2">Belongs to the sorting nexin family.</text>
</comment>
<evidence type="ECO:0000256" key="6">
    <source>
        <dbReference type="ARBA" id="ARBA00023006"/>
    </source>
</evidence>
<gene>
    <name evidence="12" type="ORF">GSTUAT00003918001</name>
</gene>
<keyword evidence="4" id="KW-0967">Endosome</keyword>
<dbReference type="GO" id="GO:0010008">
    <property type="term" value="C:endosome membrane"/>
    <property type="evidence" value="ECO:0007669"/>
    <property type="project" value="UniProtKB-SubCell"/>
</dbReference>
<keyword evidence="7" id="KW-0446">Lipid-binding</keyword>
<dbReference type="GO" id="GO:0015031">
    <property type="term" value="P:protein transport"/>
    <property type="evidence" value="ECO:0007669"/>
    <property type="project" value="UniProtKB-KW"/>
</dbReference>
<dbReference type="PANTHER" id="PTHR46979:SF2">
    <property type="entry name" value="SORTING NEXIN-41"/>
    <property type="match status" value="1"/>
</dbReference>
<dbReference type="InterPro" id="IPR051079">
    <property type="entry name" value="Sorting_Nexin_Autophagy"/>
</dbReference>
<evidence type="ECO:0000313" key="12">
    <source>
        <dbReference type="EMBL" id="CUS12004.1"/>
    </source>
</evidence>
<feature type="domain" description="PX" evidence="11">
    <location>
        <begin position="221"/>
        <end position="337"/>
    </location>
</feature>
<feature type="coiled-coil region" evidence="9">
    <location>
        <begin position="671"/>
        <end position="698"/>
    </location>
</feature>
<dbReference type="GO" id="GO:0042147">
    <property type="term" value="P:retrograde transport, endosome to Golgi"/>
    <property type="evidence" value="ECO:0007669"/>
    <property type="project" value="InterPro"/>
</dbReference>
<dbReference type="Gene3D" id="1.20.1270.60">
    <property type="entry name" value="Arfaptin homology (AH) domain/BAR domain"/>
    <property type="match status" value="2"/>
</dbReference>
<dbReference type="GO" id="GO:0005829">
    <property type="term" value="C:cytosol"/>
    <property type="evidence" value="ECO:0007669"/>
    <property type="project" value="GOC"/>
</dbReference>
<dbReference type="SUPFAM" id="SSF64268">
    <property type="entry name" value="PX domain"/>
    <property type="match status" value="1"/>
</dbReference>
<proteinExistence type="inferred from homology"/>
<evidence type="ECO:0000256" key="3">
    <source>
        <dbReference type="ARBA" id="ARBA00022448"/>
    </source>
</evidence>
<dbReference type="SMART" id="SM00312">
    <property type="entry name" value="PX"/>
    <property type="match status" value="1"/>
</dbReference>
<feature type="region of interest" description="Disordered" evidence="10">
    <location>
        <begin position="348"/>
        <end position="411"/>
    </location>
</feature>
<dbReference type="EMBL" id="LN891007">
    <property type="protein sequence ID" value="CUS12004.1"/>
    <property type="molecule type" value="Genomic_DNA"/>
</dbReference>
<accession>A0A292PXY5</accession>
<feature type="compositionally biased region" description="Low complexity" evidence="10">
    <location>
        <begin position="604"/>
        <end position="618"/>
    </location>
</feature>
<feature type="compositionally biased region" description="Polar residues" evidence="10">
    <location>
        <begin position="566"/>
        <end position="575"/>
    </location>
</feature>
<comment type="subcellular location">
    <subcellularLocation>
        <location evidence="1">Endosome membrane</location>
        <topology evidence="1">Peripheral membrane protein</topology>
    </subcellularLocation>
</comment>
<dbReference type="PROSITE" id="PS50195">
    <property type="entry name" value="PX"/>
    <property type="match status" value="1"/>
</dbReference>
<evidence type="ECO:0000256" key="1">
    <source>
        <dbReference type="ARBA" id="ARBA00004481"/>
    </source>
</evidence>
<evidence type="ECO:0000256" key="4">
    <source>
        <dbReference type="ARBA" id="ARBA00022753"/>
    </source>
</evidence>
<sequence>MIWRYRRRVDTENRQKEDSWPWLSNTIAWIQSTPAPYHLRDVTTTATTSTASISSTTQAPAGALGSDTNLPPDFASVVPHPHHLRFQQSYSILQSRPPSEDGSDESERFSFITAAGSQTSLITFSTAGSMWEDNDPLSCDRRSSTSSFRAPGDYSPDVGSDTEPPDFLTRPPRTPPETSGDEAGSKHGDEDEDEDEDGRYRQQRRDQVYNSRVEQTLLERRDLPIVITDAGKNSEGSGGFIVYAIRTGDLEVRRRYSEFESLRKNLSLLHPCLIVPPIPEKHQVSDYVAAPTSAKENVNIIDHRKRMLGVFLNRCARMRKIREDSVFQRFLDPNASWSEVLHSSPISNLPKQHLRAPPLDPSNPSPAHQYLPLPSASAKLKNASISPPSSSYGGPGSRGHPRFPPPNHTLSETELDPYFSSYESSTRVYENLLTGSIERVNRRILKRLSELSIDYHELGARYNAFSLSESGDLASAIEKIGQAVDSSYIATEELALVLGSGFAEPLRESAQFAGVVQKVLRYRVLKRVQEEITRDLLQQKRTLLQGLERSEMEARRIEQYLHGGSNFESSSSGTVEPSARADDVESIDSGDFPPTHSDTSPPQRSKSISQRSGSSSSRTGEPQKHRKSQSYSPPTTGSSSGGFLAKGFGKLNYAIHGIVDVDPERTRRDNIGKTREQLQQLEAAIEAAEKDVKDASNGVLKDLRRFQKGKEEDLKKMMIVYAKCHIEWAKKNLEGWEEAKEEVEKIQAK</sequence>
<feature type="compositionally biased region" description="Basic and acidic residues" evidence="10">
    <location>
        <begin position="198"/>
        <end position="207"/>
    </location>
</feature>
<dbReference type="CDD" id="cd06867">
    <property type="entry name" value="PX_SNX41_42"/>
    <property type="match status" value="1"/>
</dbReference>
<keyword evidence="9" id="KW-0175">Coiled coil</keyword>
<keyword evidence="6" id="KW-0072">Autophagy</keyword>
<evidence type="ECO:0000259" key="11">
    <source>
        <dbReference type="PROSITE" id="PS50195"/>
    </source>
</evidence>
<dbReference type="InterPro" id="IPR001683">
    <property type="entry name" value="PX_dom"/>
</dbReference>
<protein>
    <recommendedName>
        <fullName evidence="11">PX domain-containing protein</fullName>
    </recommendedName>
</protein>
<evidence type="ECO:0000313" key="13">
    <source>
        <dbReference type="Proteomes" id="UP001412239"/>
    </source>
</evidence>
<feature type="region of interest" description="Disordered" evidence="10">
    <location>
        <begin position="561"/>
        <end position="643"/>
    </location>
</feature>
<keyword evidence="13" id="KW-1185">Reference proteome</keyword>
<evidence type="ECO:0000256" key="8">
    <source>
        <dbReference type="ARBA" id="ARBA00023136"/>
    </source>
</evidence>
<name>A0A292PXY5_9PEZI</name>
<evidence type="ECO:0000256" key="9">
    <source>
        <dbReference type="SAM" id="Coils"/>
    </source>
</evidence>
<evidence type="ECO:0000256" key="2">
    <source>
        <dbReference type="ARBA" id="ARBA00010883"/>
    </source>
</evidence>
<dbReference type="PANTHER" id="PTHR46979">
    <property type="entry name" value="SORTING NEXIN-41"/>
    <property type="match status" value="1"/>
</dbReference>
<dbReference type="AlphaFoldDB" id="A0A292PXY5"/>
<dbReference type="InterPro" id="IPR027267">
    <property type="entry name" value="AH/BAR_dom_sf"/>
</dbReference>
<dbReference type="GO" id="GO:0006914">
    <property type="term" value="P:autophagy"/>
    <property type="evidence" value="ECO:0007669"/>
    <property type="project" value="UniProtKB-KW"/>
</dbReference>
<dbReference type="GO" id="GO:0035091">
    <property type="term" value="F:phosphatidylinositol binding"/>
    <property type="evidence" value="ECO:0007669"/>
    <property type="project" value="InterPro"/>
</dbReference>
<reference evidence="12" key="1">
    <citation type="submission" date="2015-10" db="EMBL/GenBank/DDBJ databases">
        <authorList>
            <person name="Regsiter A."/>
            <person name="william w."/>
        </authorList>
    </citation>
    <scope>NUCLEOTIDE SEQUENCE</scope>
    <source>
        <strain evidence="12">Montdore</strain>
    </source>
</reference>